<dbReference type="Proteomes" id="UP000828390">
    <property type="component" value="Unassembled WGS sequence"/>
</dbReference>
<dbReference type="AlphaFoldDB" id="A0A9D4CVC4"/>
<reference evidence="1" key="1">
    <citation type="journal article" date="2019" name="bioRxiv">
        <title>The Genome of the Zebra Mussel, Dreissena polymorpha: A Resource for Invasive Species Research.</title>
        <authorList>
            <person name="McCartney M.A."/>
            <person name="Auch B."/>
            <person name="Kono T."/>
            <person name="Mallez S."/>
            <person name="Zhang Y."/>
            <person name="Obille A."/>
            <person name="Becker A."/>
            <person name="Abrahante J.E."/>
            <person name="Garbe J."/>
            <person name="Badalamenti J.P."/>
            <person name="Herman A."/>
            <person name="Mangelson H."/>
            <person name="Liachko I."/>
            <person name="Sullivan S."/>
            <person name="Sone E.D."/>
            <person name="Koren S."/>
            <person name="Silverstein K.A.T."/>
            <person name="Beckman K.B."/>
            <person name="Gohl D.M."/>
        </authorList>
    </citation>
    <scope>NUCLEOTIDE SEQUENCE</scope>
    <source>
        <strain evidence="1">Duluth1</strain>
        <tissue evidence="1">Whole animal</tissue>
    </source>
</reference>
<proteinExistence type="predicted"/>
<protein>
    <submittedName>
        <fullName evidence="1">Uncharacterized protein</fullName>
    </submittedName>
</protein>
<sequence length="59" mass="6596">MTNLHASNTNGKNTFVTSVAMTKPHASNTTCKNTFLTCGGDQPTCFQYYWQYYLGNLLP</sequence>
<gene>
    <name evidence="1" type="ORF">DPMN_056913</name>
</gene>
<keyword evidence="2" id="KW-1185">Reference proteome</keyword>
<accession>A0A9D4CVC4</accession>
<dbReference type="EMBL" id="JAIWYP010000012">
    <property type="protein sequence ID" value="KAH3730913.1"/>
    <property type="molecule type" value="Genomic_DNA"/>
</dbReference>
<comment type="caution">
    <text evidence="1">The sequence shown here is derived from an EMBL/GenBank/DDBJ whole genome shotgun (WGS) entry which is preliminary data.</text>
</comment>
<evidence type="ECO:0000313" key="2">
    <source>
        <dbReference type="Proteomes" id="UP000828390"/>
    </source>
</evidence>
<organism evidence="1 2">
    <name type="scientific">Dreissena polymorpha</name>
    <name type="common">Zebra mussel</name>
    <name type="synonym">Mytilus polymorpha</name>
    <dbReference type="NCBI Taxonomy" id="45954"/>
    <lineage>
        <taxon>Eukaryota</taxon>
        <taxon>Metazoa</taxon>
        <taxon>Spiralia</taxon>
        <taxon>Lophotrochozoa</taxon>
        <taxon>Mollusca</taxon>
        <taxon>Bivalvia</taxon>
        <taxon>Autobranchia</taxon>
        <taxon>Heteroconchia</taxon>
        <taxon>Euheterodonta</taxon>
        <taxon>Imparidentia</taxon>
        <taxon>Neoheterodontei</taxon>
        <taxon>Myida</taxon>
        <taxon>Dreissenoidea</taxon>
        <taxon>Dreissenidae</taxon>
        <taxon>Dreissena</taxon>
    </lineage>
</organism>
<name>A0A9D4CVC4_DREPO</name>
<evidence type="ECO:0000313" key="1">
    <source>
        <dbReference type="EMBL" id="KAH3730913.1"/>
    </source>
</evidence>
<reference evidence="1" key="2">
    <citation type="submission" date="2020-11" db="EMBL/GenBank/DDBJ databases">
        <authorList>
            <person name="McCartney M.A."/>
            <person name="Auch B."/>
            <person name="Kono T."/>
            <person name="Mallez S."/>
            <person name="Becker A."/>
            <person name="Gohl D.M."/>
            <person name="Silverstein K.A.T."/>
            <person name="Koren S."/>
            <person name="Bechman K.B."/>
            <person name="Herman A."/>
            <person name="Abrahante J.E."/>
            <person name="Garbe J."/>
        </authorList>
    </citation>
    <scope>NUCLEOTIDE SEQUENCE</scope>
    <source>
        <strain evidence="1">Duluth1</strain>
        <tissue evidence="1">Whole animal</tissue>
    </source>
</reference>